<evidence type="ECO:0008006" key="3">
    <source>
        <dbReference type="Google" id="ProtNLM"/>
    </source>
</evidence>
<sequence>MQPHITASCAIRGNQIFVNGTLVYQGTADTPDLAAFLVAAYRHFGLQYPKFFKMDALCKLAFLTAELLLPTTSLAARRGAGEVGVVLANRSSSLLTDLVHQQSIQEPAAHLPSPAVFVYTLPNIAIGEISIRHQLTGENTLFVADSFEPEALVAYAGELLAEGSCQACLCGWFEAGLTSHEAFFYVVEVPAPEVPARHPHHTSAIEALYTQPLYS</sequence>
<gene>
    <name evidence="1" type="ORF">J4E00_28735</name>
</gene>
<dbReference type="Proteomes" id="UP000664369">
    <property type="component" value="Unassembled WGS sequence"/>
</dbReference>
<evidence type="ECO:0000313" key="1">
    <source>
        <dbReference type="EMBL" id="MBO2013081.1"/>
    </source>
</evidence>
<comment type="caution">
    <text evidence="1">The sequence shown here is derived from an EMBL/GenBank/DDBJ whole genome shotgun (WGS) entry which is preliminary data.</text>
</comment>
<dbReference type="InterPro" id="IPR016039">
    <property type="entry name" value="Thiolase-like"/>
</dbReference>
<accession>A0ABS3QP69</accession>
<dbReference type="RefSeq" id="WP_208178820.1">
    <property type="nucleotide sequence ID" value="NZ_JAGETZ010000026.1"/>
</dbReference>
<evidence type="ECO:0000313" key="2">
    <source>
        <dbReference type="Proteomes" id="UP000664369"/>
    </source>
</evidence>
<keyword evidence="2" id="KW-1185">Reference proteome</keyword>
<reference evidence="1 2" key="1">
    <citation type="submission" date="2021-03" db="EMBL/GenBank/DDBJ databases">
        <authorList>
            <person name="Kim M.K."/>
        </authorList>
    </citation>
    <scope>NUCLEOTIDE SEQUENCE [LARGE SCALE GENOMIC DNA]</scope>
    <source>
        <strain evidence="1 2">BT442</strain>
    </source>
</reference>
<protein>
    <recommendedName>
        <fullName evidence="3">3-oxoacyl-ACP synthase</fullName>
    </recommendedName>
</protein>
<organism evidence="1 2">
    <name type="scientific">Hymenobacter negativus</name>
    <dbReference type="NCBI Taxonomy" id="2795026"/>
    <lineage>
        <taxon>Bacteria</taxon>
        <taxon>Pseudomonadati</taxon>
        <taxon>Bacteroidota</taxon>
        <taxon>Cytophagia</taxon>
        <taxon>Cytophagales</taxon>
        <taxon>Hymenobacteraceae</taxon>
        <taxon>Hymenobacter</taxon>
    </lineage>
</organism>
<dbReference type="Gene3D" id="3.40.47.10">
    <property type="match status" value="1"/>
</dbReference>
<proteinExistence type="predicted"/>
<dbReference type="EMBL" id="JAGETZ010000026">
    <property type="protein sequence ID" value="MBO2013081.1"/>
    <property type="molecule type" value="Genomic_DNA"/>
</dbReference>
<dbReference type="SUPFAM" id="SSF53901">
    <property type="entry name" value="Thiolase-like"/>
    <property type="match status" value="1"/>
</dbReference>
<name>A0ABS3QP69_9BACT</name>